<dbReference type="AlphaFoldDB" id="A0A6M0IEM2"/>
<dbReference type="RefSeq" id="WP_164035963.1">
    <property type="nucleotide sequence ID" value="NZ_JAAGNZ010000001.1"/>
</dbReference>
<evidence type="ECO:0000259" key="1">
    <source>
        <dbReference type="PROSITE" id="PS51502"/>
    </source>
</evidence>
<comment type="caution">
    <text evidence="2">The sequence shown here is derived from an EMBL/GenBank/DDBJ whole genome shotgun (WGS) entry which is preliminary data.</text>
</comment>
<keyword evidence="3" id="KW-1185">Reference proteome</keyword>
<dbReference type="InterPro" id="IPR011008">
    <property type="entry name" value="Dimeric_a/b-barrel"/>
</dbReference>
<dbReference type="Proteomes" id="UP000477386">
    <property type="component" value="Unassembled WGS sequence"/>
</dbReference>
<gene>
    <name evidence="2" type="ORF">GK091_07485</name>
</gene>
<dbReference type="Pfam" id="PF07876">
    <property type="entry name" value="Dabb"/>
    <property type="match status" value="1"/>
</dbReference>
<dbReference type="Gene3D" id="3.30.70.100">
    <property type="match status" value="1"/>
</dbReference>
<proteinExistence type="predicted"/>
<sequence length="97" mass="11321">MIRHTVVFTLKGPKASPEEHDFFRAVTKLASIPGVQKFECLKQISAKNDFDYGLSMEFDNARLYANYTNHPDHVYLVQAYWIKYVKAFLEIDYEPLS</sequence>
<feature type="domain" description="Stress-response A/B barrel" evidence="1">
    <location>
        <begin position="2"/>
        <end position="93"/>
    </location>
</feature>
<reference evidence="2 3" key="1">
    <citation type="submission" date="2020-02" db="EMBL/GenBank/DDBJ databases">
        <title>Draft genome sequence of two Spirosoma agri KCTC 52727 and Spirosoma terrae KCTC 52035.</title>
        <authorList>
            <person name="Rojas J."/>
            <person name="Ambika Manirajan B."/>
            <person name="Ratering S."/>
            <person name="Suarez C."/>
            <person name="Schnell S."/>
        </authorList>
    </citation>
    <scope>NUCLEOTIDE SEQUENCE [LARGE SCALE GENOMIC DNA]</scope>
    <source>
        <strain evidence="2 3">KCTC 52727</strain>
    </source>
</reference>
<protein>
    <submittedName>
        <fullName evidence="2">Dabb family protein</fullName>
    </submittedName>
</protein>
<accession>A0A6M0IEM2</accession>
<dbReference type="PROSITE" id="PS51502">
    <property type="entry name" value="S_R_A_B_BARREL"/>
    <property type="match status" value="1"/>
</dbReference>
<organism evidence="2 3">
    <name type="scientific">Spirosoma agri</name>
    <dbReference type="NCBI Taxonomy" id="1987381"/>
    <lineage>
        <taxon>Bacteria</taxon>
        <taxon>Pseudomonadati</taxon>
        <taxon>Bacteroidota</taxon>
        <taxon>Cytophagia</taxon>
        <taxon>Cytophagales</taxon>
        <taxon>Cytophagaceae</taxon>
        <taxon>Spirosoma</taxon>
    </lineage>
</organism>
<dbReference type="EMBL" id="JAAGNZ010000001">
    <property type="protein sequence ID" value="NEU66719.1"/>
    <property type="molecule type" value="Genomic_DNA"/>
</dbReference>
<dbReference type="SUPFAM" id="SSF54909">
    <property type="entry name" value="Dimeric alpha+beta barrel"/>
    <property type="match status" value="1"/>
</dbReference>
<evidence type="ECO:0000313" key="2">
    <source>
        <dbReference type="EMBL" id="NEU66719.1"/>
    </source>
</evidence>
<name>A0A6M0IEM2_9BACT</name>
<evidence type="ECO:0000313" key="3">
    <source>
        <dbReference type="Proteomes" id="UP000477386"/>
    </source>
</evidence>
<dbReference type="SMART" id="SM00886">
    <property type="entry name" value="Dabb"/>
    <property type="match status" value="1"/>
</dbReference>
<dbReference type="InterPro" id="IPR013097">
    <property type="entry name" value="Dabb"/>
</dbReference>